<keyword evidence="2" id="KW-1185">Reference proteome</keyword>
<evidence type="ECO:0000313" key="1">
    <source>
        <dbReference type="EMBL" id="RHY21088.1"/>
    </source>
</evidence>
<organism evidence="1 2">
    <name type="scientific">Aphanomyces invadans</name>
    <dbReference type="NCBI Taxonomy" id="157072"/>
    <lineage>
        <taxon>Eukaryota</taxon>
        <taxon>Sar</taxon>
        <taxon>Stramenopiles</taxon>
        <taxon>Oomycota</taxon>
        <taxon>Saprolegniomycetes</taxon>
        <taxon>Saprolegniales</taxon>
        <taxon>Verrucalvaceae</taxon>
        <taxon>Aphanomyces</taxon>
    </lineage>
</organism>
<dbReference type="VEuPathDB" id="FungiDB:H310_03468"/>
<protein>
    <submittedName>
        <fullName evidence="1">Uncharacterized protein</fullName>
    </submittedName>
</protein>
<proteinExistence type="predicted"/>
<evidence type="ECO:0000313" key="2">
    <source>
        <dbReference type="Proteomes" id="UP000285060"/>
    </source>
</evidence>
<accession>A0A3R7A293</accession>
<dbReference type="AlphaFoldDB" id="A0A3R7A293"/>
<sequence length="238" mass="26442">MGASDRMVFNAPAIPQASKFKGSTKGERQQFTSDSVTKSEWVGWMRLGYDVLPPDLDVIRARLRGSVKFDLTIVDVDARVGKMLEGLIKTLEVDNQEWVVREEGKMMAGIIIDAIKPDGLQEVVKEQIAMQRNKSMKTDVFKFVRAENLVGRPVMNVLGYSADGVLMAARKQAAIWDLDALDPEPEPTTTMARVNVTQAELDDDEDEDDGLQCATPLPCSFDVTAQAERESAVWEYSP</sequence>
<dbReference type="EMBL" id="QUSY01002471">
    <property type="protein sequence ID" value="RHY21088.1"/>
    <property type="molecule type" value="Genomic_DNA"/>
</dbReference>
<name>A0A3R7A293_9STRA</name>
<reference evidence="1 2" key="1">
    <citation type="submission" date="2018-08" db="EMBL/GenBank/DDBJ databases">
        <title>Aphanomyces genome sequencing and annotation.</title>
        <authorList>
            <person name="Minardi D."/>
            <person name="Oidtmann B."/>
            <person name="Van Der Giezen M."/>
            <person name="Studholme D.J."/>
        </authorList>
    </citation>
    <scope>NUCLEOTIDE SEQUENCE [LARGE SCALE GENOMIC DNA]</scope>
    <source>
        <strain evidence="1 2">NJM0002</strain>
    </source>
</reference>
<gene>
    <name evidence="1" type="ORF">DYB32_009899</name>
</gene>
<dbReference type="Proteomes" id="UP000285060">
    <property type="component" value="Unassembled WGS sequence"/>
</dbReference>
<comment type="caution">
    <text evidence="1">The sequence shown here is derived from an EMBL/GenBank/DDBJ whole genome shotgun (WGS) entry which is preliminary data.</text>
</comment>